<keyword evidence="5" id="KW-0460">Magnesium</keyword>
<dbReference type="RefSeq" id="WP_074760722.1">
    <property type="nucleotide sequence ID" value="NZ_FNRF01000002.1"/>
</dbReference>
<organism evidence="9 10">
    <name type="scientific">Xylanibacter ruminicola</name>
    <name type="common">Prevotella ruminicola</name>
    <dbReference type="NCBI Taxonomy" id="839"/>
    <lineage>
        <taxon>Bacteria</taxon>
        <taxon>Pseudomonadati</taxon>
        <taxon>Bacteroidota</taxon>
        <taxon>Bacteroidia</taxon>
        <taxon>Bacteroidales</taxon>
        <taxon>Prevotellaceae</taxon>
        <taxon>Xylanibacter</taxon>
    </lineage>
</organism>
<dbReference type="GO" id="GO:0008408">
    <property type="term" value="F:3'-5' exonuclease activity"/>
    <property type="evidence" value="ECO:0007669"/>
    <property type="project" value="InterPro"/>
</dbReference>
<dbReference type="GO" id="GO:0046872">
    <property type="term" value="F:metal ion binding"/>
    <property type="evidence" value="ECO:0007669"/>
    <property type="project" value="UniProtKB-KW"/>
</dbReference>
<reference evidence="9 10" key="1">
    <citation type="submission" date="2016-10" db="EMBL/GenBank/DDBJ databases">
        <authorList>
            <person name="de Groot N.N."/>
        </authorList>
    </citation>
    <scope>NUCLEOTIDE SEQUENCE [LARGE SCALE GENOMIC DNA]</scope>
    <source>
        <strain evidence="9 10">D31d</strain>
    </source>
</reference>
<feature type="domain" description="3'-5' exonuclease" evidence="8">
    <location>
        <begin position="26"/>
        <end position="195"/>
    </location>
</feature>
<dbReference type="GO" id="GO:0003676">
    <property type="term" value="F:nucleic acid binding"/>
    <property type="evidence" value="ECO:0007669"/>
    <property type="project" value="InterPro"/>
</dbReference>
<evidence type="ECO:0000256" key="7">
    <source>
        <dbReference type="ARBA" id="ARBA00042761"/>
    </source>
</evidence>
<keyword evidence="1" id="KW-0540">Nuclease</keyword>
<keyword evidence="4 9" id="KW-0269">Exonuclease</keyword>
<dbReference type="SUPFAM" id="SSF53098">
    <property type="entry name" value="Ribonuclease H-like"/>
    <property type="match status" value="1"/>
</dbReference>
<keyword evidence="3" id="KW-0378">Hydrolase</keyword>
<dbReference type="OrthoDB" id="9793333at2"/>
<dbReference type="GO" id="GO:0006139">
    <property type="term" value="P:nucleobase-containing compound metabolic process"/>
    <property type="evidence" value="ECO:0007669"/>
    <property type="project" value="InterPro"/>
</dbReference>
<name>A0A1H4ALA3_XYLRU</name>
<evidence type="ECO:0000259" key="8">
    <source>
        <dbReference type="SMART" id="SM00474"/>
    </source>
</evidence>
<evidence type="ECO:0000256" key="2">
    <source>
        <dbReference type="ARBA" id="ARBA00022723"/>
    </source>
</evidence>
<gene>
    <name evidence="9" type="ORF">SAMN05216462_1272</name>
</gene>
<dbReference type="Proteomes" id="UP000182257">
    <property type="component" value="Unassembled WGS sequence"/>
</dbReference>
<evidence type="ECO:0000256" key="6">
    <source>
        <dbReference type="ARBA" id="ARBA00040531"/>
    </source>
</evidence>
<dbReference type="InterPro" id="IPR012337">
    <property type="entry name" value="RNaseH-like_sf"/>
</dbReference>
<dbReference type="InterPro" id="IPR002562">
    <property type="entry name" value="3'-5'_exonuclease_dom"/>
</dbReference>
<dbReference type="PANTHER" id="PTHR13620:SF109">
    <property type="entry name" value="3'-5' EXONUCLEASE"/>
    <property type="match status" value="1"/>
</dbReference>
<dbReference type="AlphaFoldDB" id="A0A1H4ALA3"/>
<dbReference type="CDD" id="cd06141">
    <property type="entry name" value="WRN_exo"/>
    <property type="match status" value="1"/>
</dbReference>
<protein>
    <recommendedName>
        <fullName evidence="6">3'-5' exonuclease</fullName>
    </recommendedName>
    <alternativeName>
        <fullName evidence="7">Werner Syndrome-like exonuclease</fullName>
    </alternativeName>
</protein>
<dbReference type="InterPro" id="IPR036397">
    <property type="entry name" value="RNaseH_sf"/>
</dbReference>
<sequence>MKKLIQNKVDKKAISQFPRACFDGKIVVVVSQAEAERAVDYLLAQPVLGFDTETRPSFKKGVHHKCSLLQVSTENCCFLFRLNHIGLCPAVKRLLADNTVTKVGLAWRNDALGLHQLGEFEMGEFVDLQDMARKMGIEDQSLAKLYANVFGERISKREQLTNWERDVLDDHQKRYAATDAWACVQLYNEFKRMIENNDYQLVIVPEITTKNNEETIS</sequence>
<proteinExistence type="predicted"/>
<dbReference type="Gene3D" id="3.30.420.10">
    <property type="entry name" value="Ribonuclease H-like superfamily/Ribonuclease H"/>
    <property type="match status" value="1"/>
</dbReference>
<accession>A0A1H4ALA3</accession>
<dbReference type="EMBL" id="FNRF01000002">
    <property type="protein sequence ID" value="SEA36705.1"/>
    <property type="molecule type" value="Genomic_DNA"/>
</dbReference>
<evidence type="ECO:0000256" key="5">
    <source>
        <dbReference type="ARBA" id="ARBA00022842"/>
    </source>
</evidence>
<evidence type="ECO:0000256" key="1">
    <source>
        <dbReference type="ARBA" id="ARBA00022722"/>
    </source>
</evidence>
<keyword evidence="2" id="KW-0479">Metal-binding</keyword>
<evidence type="ECO:0000256" key="4">
    <source>
        <dbReference type="ARBA" id="ARBA00022839"/>
    </source>
</evidence>
<dbReference type="SMART" id="SM00474">
    <property type="entry name" value="35EXOc"/>
    <property type="match status" value="1"/>
</dbReference>
<evidence type="ECO:0000313" key="10">
    <source>
        <dbReference type="Proteomes" id="UP000182257"/>
    </source>
</evidence>
<evidence type="ECO:0000313" key="9">
    <source>
        <dbReference type="EMBL" id="SEA36705.1"/>
    </source>
</evidence>
<dbReference type="InterPro" id="IPR051132">
    <property type="entry name" value="3-5_Exonuclease_domain"/>
</dbReference>
<dbReference type="PANTHER" id="PTHR13620">
    <property type="entry name" value="3-5 EXONUCLEASE"/>
    <property type="match status" value="1"/>
</dbReference>
<evidence type="ECO:0000256" key="3">
    <source>
        <dbReference type="ARBA" id="ARBA00022801"/>
    </source>
</evidence>
<dbReference type="Pfam" id="PF01612">
    <property type="entry name" value="DNA_pol_A_exo1"/>
    <property type="match status" value="1"/>
</dbReference>